<dbReference type="GO" id="GO:0006233">
    <property type="term" value="P:dTDP biosynthetic process"/>
    <property type="evidence" value="ECO:0007669"/>
    <property type="project" value="TreeGrafter"/>
</dbReference>
<dbReference type="AlphaFoldDB" id="X1UB01"/>
<organism evidence="5">
    <name type="scientific">marine sediment metagenome</name>
    <dbReference type="NCBI Taxonomy" id="412755"/>
    <lineage>
        <taxon>unclassified sequences</taxon>
        <taxon>metagenomes</taxon>
        <taxon>ecological metagenomes</taxon>
    </lineage>
</organism>
<evidence type="ECO:0000256" key="3">
    <source>
        <dbReference type="ARBA" id="ARBA00022840"/>
    </source>
</evidence>
<dbReference type="Gene3D" id="3.40.50.300">
    <property type="entry name" value="P-loop containing nucleotide triphosphate hydrolases"/>
    <property type="match status" value="1"/>
</dbReference>
<dbReference type="Pfam" id="PF02223">
    <property type="entry name" value="Thymidylate_kin"/>
    <property type="match status" value="1"/>
</dbReference>
<proteinExistence type="inferred from homology"/>
<reference evidence="5" key="1">
    <citation type="journal article" date="2014" name="Front. Microbiol.">
        <title>High frequency of phylogenetically diverse reductive dehalogenase-homologous genes in deep subseafloor sedimentary metagenomes.</title>
        <authorList>
            <person name="Kawai M."/>
            <person name="Futagami T."/>
            <person name="Toyoda A."/>
            <person name="Takaki Y."/>
            <person name="Nishi S."/>
            <person name="Hori S."/>
            <person name="Arai W."/>
            <person name="Tsubouchi T."/>
            <person name="Morono Y."/>
            <person name="Uchiyama I."/>
            <person name="Ito T."/>
            <person name="Fujiyama A."/>
            <person name="Inagaki F."/>
            <person name="Takami H."/>
        </authorList>
    </citation>
    <scope>NUCLEOTIDE SEQUENCE</scope>
    <source>
        <strain evidence="5">Expedition CK06-06</strain>
    </source>
</reference>
<dbReference type="InterPro" id="IPR039430">
    <property type="entry name" value="Thymidylate_kin-like_dom"/>
</dbReference>
<evidence type="ECO:0000313" key="5">
    <source>
        <dbReference type="EMBL" id="GAI89499.1"/>
    </source>
</evidence>
<gene>
    <name evidence="5" type="ORF">S12H4_36179</name>
</gene>
<feature type="non-terminal residue" evidence="5">
    <location>
        <position position="1"/>
    </location>
</feature>
<evidence type="ECO:0000256" key="1">
    <source>
        <dbReference type="ARBA" id="ARBA00009776"/>
    </source>
</evidence>
<name>X1UB01_9ZZZZ</name>
<dbReference type="InterPro" id="IPR027417">
    <property type="entry name" value="P-loop_NTPase"/>
</dbReference>
<feature type="domain" description="Thymidylate kinase-like" evidence="4">
    <location>
        <begin position="1"/>
        <end position="97"/>
    </location>
</feature>
<comment type="similarity">
    <text evidence="1">Belongs to the thymidylate kinase family.</text>
</comment>
<keyword evidence="3" id="KW-0067">ATP-binding</keyword>
<dbReference type="PANTHER" id="PTHR10344:SF4">
    <property type="entry name" value="UMP-CMP KINASE 2, MITOCHONDRIAL"/>
    <property type="match status" value="1"/>
</dbReference>
<comment type="caution">
    <text evidence="5">The sequence shown here is derived from an EMBL/GenBank/DDBJ whole genome shotgun (WGS) entry which is preliminary data.</text>
</comment>
<dbReference type="CDD" id="cd01672">
    <property type="entry name" value="TMPK"/>
    <property type="match status" value="1"/>
</dbReference>
<sequence length="113" mass="12622">RYADSTTAYQGYGRELSLDEIIITQEFATNHLRPDLKVLLDLTVDVAAARLLGSYADRMESAGRSFQERVRQGYLTLARAAPDNWLVVNGDQPKEKISGIIASHVEQEIIKDS</sequence>
<dbReference type="GO" id="GO:0006227">
    <property type="term" value="P:dUDP biosynthetic process"/>
    <property type="evidence" value="ECO:0007669"/>
    <property type="project" value="TreeGrafter"/>
</dbReference>
<evidence type="ECO:0000259" key="4">
    <source>
        <dbReference type="Pfam" id="PF02223"/>
    </source>
</evidence>
<keyword evidence="2" id="KW-0547">Nucleotide-binding</keyword>
<dbReference type="GO" id="GO:0006235">
    <property type="term" value="P:dTTP biosynthetic process"/>
    <property type="evidence" value="ECO:0007669"/>
    <property type="project" value="TreeGrafter"/>
</dbReference>
<dbReference type="SUPFAM" id="SSF52540">
    <property type="entry name" value="P-loop containing nucleoside triphosphate hydrolases"/>
    <property type="match status" value="1"/>
</dbReference>
<dbReference type="EMBL" id="BARW01021551">
    <property type="protein sequence ID" value="GAI89499.1"/>
    <property type="molecule type" value="Genomic_DNA"/>
</dbReference>
<evidence type="ECO:0000256" key="2">
    <source>
        <dbReference type="ARBA" id="ARBA00022741"/>
    </source>
</evidence>
<dbReference type="PANTHER" id="PTHR10344">
    <property type="entry name" value="THYMIDYLATE KINASE"/>
    <property type="match status" value="1"/>
</dbReference>
<accession>X1UB01</accession>
<protein>
    <recommendedName>
        <fullName evidence="4">Thymidylate kinase-like domain-containing protein</fullName>
    </recommendedName>
</protein>
<dbReference type="GO" id="GO:0005829">
    <property type="term" value="C:cytosol"/>
    <property type="evidence" value="ECO:0007669"/>
    <property type="project" value="TreeGrafter"/>
</dbReference>
<dbReference type="GO" id="GO:0004798">
    <property type="term" value="F:dTMP kinase activity"/>
    <property type="evidence" value="ECO:0007669"/>
    <property type="project" value="TreeGrafter"/>
</dbReference>
<dbReference type="GO" id="GO:0005524">
    <property type="term" value="F:ATP binding"/>
    <property type="evidence" value="ECO:0007669"/>
    <property type="project" value="UniProtKB-KW"/>
</dbReference>